<keyword evidence="3" id="KW-0472">Membrane</keyword>
<dbReference type="PANTHER" id="PTHR11360:SF260">
    <property type="entry name" value="MFS DOMAIN-CONTAINING PROTEIN"/>
    <property type="match status" value="1"/>
</dbReference>
<keyword evidence="3" id="KW-1133">Transmembrane helix</keyword>
<feature type="transmembrane region" description="Helical" evidence="3">
    <location>
        <begin position="907"/>
        <end position="925"/>
    </location>
</feature>
<sequence>MTYFLVMSRISIVRRMGAWVDDRLVEEEEVVLIKQQKQKHQHKQGPSRRTCRIFDRVCDGGGVGTGQLRPDIIFSYYAAFASALLLPLRHYKKGNCKKKHRRWALMSFDTKSDKLRLNEEYFFRRTVFANMADWTKFKGKRNSRKNERNGSTGERNDGFPKESGSLGGNGVLDSNDRKIVIEVTDKTPFEMRLEETRENSGGQETVEVLLEDTSKALNRYKDNSEEKRLVEKYSDQWLEPGSRIRQEAKQELIESMNNSPKRPGSLYKDDSSSPQKLKNVFNERNSLFGSPTRIPLSSKGHSPTEKSTERLVNGKSPREEKQQHHVQFNKDSKKQSQQQEQQQNLSEERPHPSPSISTSTTSSSEDNSTLDQFCEARPPDGGWGWVVVAASFMVNLIADGITFSFGVIYVEFLNYFGEGKSKTAWIGSLFMAMPLLSGPVASFLTDRYGCRRVSIAGSILATAGFIVSSYANSMGVLIFTFGVVAGFGLSLCFVAAVVIVAYYFDKKRSFATGLSVCGSGIGTFIFAPVTQYLLAEYGWRGTMLILAGLFLNLAVCGCLMRDLEWTTTITKAKTEERRKNREKKRSRMQSSSADSFSASSSANTTTQTPHGDTKRSFASANAMIIENLRLQEEGDDDKLFSSLVSLPTFVKNGEKVPLEVLELLSTRKNVYNVLVQNYPNLLISSKSFSDSGALHDQISIPSARFVPTPSPLADLKGEDRKDKSSKGDEQEIGKQADAAYLWWLKKINSDSPLRRSSTMEHPRRLPTAYLKDIRMHRHSLTYRGAMLNINRYRLRASSCPDIYRNSMTTIAKTKLVWYAGLWEFWDLIVDMLDFSHFADSRFLLFAISNFLLHTWYDVPYVYLTDNAIEMGFSETDASILISVIGITNMGGEIILGWAGDRDWANASIVYAVCMSLCGAVTAMIPMVVSNYYMLCAISGAFGLFISANYSLTSIILVELITIERFTNAYGLLLLVQGVANLMGPPLAGKISIIDNLSLSNSTTCSIYLFQMNSRTNLGITVSKRVGQKDRKHFQLNDPPFPVRLFLIFYLFTLIKRRLGLGWLYDITGSYDLSFYLAGFFIAVSGALLLVTPLVGLYRKFRPGLKEEVANKDFAETNNIYHSNIAVKMIIRFVFSSHSGSAQEREILVMRSQERRIQGRDVLSYVWIDFERTLDKSFVDEEIEEACMLKRSTFEVSEHGWKVLMVGERRGRSIPGEIQGLKDCDNDINRLPMSLGNSEINIDNDGCNSNNNNNNINDNNDRTVMVYPEKDLIDSRLSSNDIKNLYPRRRAPIVGWHNGSPTIFPSSPCRTPEPDFFNRIDFDGQISDTSSSKSSGICQDSGNTEDLSSLADERLLESTPARTIDRSIESLSPDKDTLLTMSPDNFGRNRVLSLEDELGDKFDFLSPDTDGTEDNRMFSTTPAEHRLMFPNSTIESRKSPSTKNPNNDDSITPIIITNPGYQGDIKDISDFDSAVDLENDLDSTIADKEVSKKPRIPDGGWGWVVVLASLVISMIADGVSFSFGLLYIEFLKEFGASKAKTAWIGSLFMAVPLLSGPVMSALVDRYGCRKMTIAGGLISGFGFVLSCFSNTIEVMYLTFGVIAGLGLGLCYVTAVVSIAYWFDKKRTLAVGLGACGTGIGTFVYAPMTTFFIEEYGWRGTCLMLAGTFFNMIVCGAVMRDPEWWILEQKKQALSSPKKSNTIKSEVDGSSHAFSDEFPGVEEIRQMLKSGKTEYLLQSLGTSTATPNRAATRGSTFRSVVNLPTFVKECEKVPLEVLQSLSANSRLYNVILENYPNLLKCRSLSDKLADDSMGDDYKKAGVTMSMRVKKADENKNIHPEYQETNENSNGDKKILMDVDEASYFIKKDVVIPMTDTEKVKSRHHIPGLTDGVVRTDSLPWLRRQFSTNTHYFKDIRVHRNSVMYRGAALNLQKYRLRASSCPNIYRNSMTTLAKESEEKWYSELVNLLKGMMDFSMFLEFHFLLMSLSTILLFTWFIVPYFYLAEHLTRNGYSESDGANLLSIIGITNTIGMIGLGWAGDQPWMNVSKTYACCLAVCGVSTILMSTFTVYYIPLIITSASFGLFFASSFSFTPVILVELIPLERFTTAYGLTLLCQGIGNLLGPPLAGWLFDITDSWEMSFTMAGLWIIVAGLLIGIIPFTKNRKIWGSGLIEMERLTLTQNQA</sequence>
<feature type="transmembrane region" description="Helical" evidence="3">
    <location>
        <begin position="2016"/>
        <end position="2036"/>
    </location>
</feature>
<comment type="subcellular location">
    <subcellularLocation>
        <location evidence="1">Membrane</location>
        <topology evidence="1">Multi-pass membrane protein</topology>
    </subcellularLocation>
</comment>
<feature type="transmembrane region" description="Helical" evidence="3">
    <location>
        <begin position="2048"/>
        <end position="2070"/>
    </location>
</feature>
<keyword evidence="6" id="KW-1185">Reference proteome</keyword>
<proteinExistence type="predicted"/>
<dbReference type="PROSITE" id="PS50850">
    <property type="entry name" value="MFS"/>
    <property type="match status" value="1"/>
</dbReference>
<evidence type="ECO:0000256" key="3">
    <source>
        <dbReference type="SAM" id="Phobius"/>
    </source>
</evidence>
<feature type="transmembrane region" description="Helical" evidence="3">
    <location>
        <begin position="424"/>
        <end position="444"/>
    </location>
</feature>
<feature type="transmembrane region" description="Helical" evidence="3">
    <location>
        <begin position="842"/>
        <end position="862"/>
    </location>
</feature>
<dbReference type="FunFam" id="1.20.1250.20:FF:000727">
    <property type="entry name" value="AGAP001782-PA"/>
    <property type="match status" value="1"/>
</dbReference>
<feature type="region of interest" description="Disordered" evidence="2">
    <location>
        <begin position="1322"/>
        <end position="1350"/>
    </location>
</feature>
<dbReference type="InterPro" id="IPR020846">
    <property type="entry name" value="MFS_dom"/>
</dbReference>
<organism evidence="5 6">
    <name type="scientific">Vespula maculifrons</name>
    <name type="common">Eastern yellow jacket</name>
    <name type="synonym">Wasp</name>
    <dbReference type="NCBI Taxonomy" id="7453"/>
    <lineage>
        <taxon>Eukaryota</taxon>
        <taxon>Metazoa</taxon>
        <taxon>Ecdysozoa</taxon>
        <taxon>Arthropoda</taxon>
        <taxon>Hexapoda</taxon>
        <taxon>Insecta</taxon>
        <taxon>Pterygota</taxon>
        <taxon>Neoptera</taxon>
        <taxon>Endopterygota</taxon>
        <taxon>Hymenoptera</taxon>
        <taxon>Apocrita</taxon>
        <taxon>Aculeata</taxon>
        <taxon>Vespoidea</taxon>
        <taxon>Vespidae</taxon>
        <taxon>Vespinae</taxon>
        <taxon>Vespula</taxon>
    </lineage>
</organism>
<feature type="compositionally biased region" description="Basic and acidic residues" evidence="2">
    <location>
        <begin position="715"/>
        <end position="732"/>
    </location>
</feature>
<feature type="transmembrane region" description="Helical" evidence="3">
    <location>
        <begin position="1627"/>
        <end position="1644"/>
    </location>
</feature>
<feature type="domain" description="Major facilitator superfamily (MFS) profile" evidence="4">
    <location>
        <begin position="1503"/>
        <end position="2160"/>
    </location>
</feature>
<feature type="transmembrane region" description="Helical" evidence="3">
    <location>
        <begin position="2141"/>
        <end position="2159"/>
    </location>
</feature>
<feature type="compositionally biased region" description="Basic and acidic residues" evidence="2">
    <location>
        <begin position="144"/>
        <end position="160"/>
    </location>
</feature>
<feature type="region of interest" description="Disordered" evidence="2">
    <location>
        <begin position="705"/>
        <end position="732"/>
    </location>
</feature>
<feature type="compositionally biased region" description="Low complexity" evidence="2">
    <location>
        <begin position="354"/>
        <end position="369"/>
    </location>
</feature>
<dbReference type="PANTHER" id="PTHR11360">
    <property type="entry name" value="MONOCARBOXYLATE TRANSPORTER"/>
    <property type="match status" value="1"/>
</dbReference>
<feature type="transmembrane region" description="Helical" evidence="3">
    <location>
        <begin position="72"/>
        <end position="91"/>
    </location>
</feature>
<keyword evidence="3" id="KW-0812">Transmembrane</keyword>
<reference evidence="5 6" key="1">
    <citation type="journal article" date="2024" name="Ann. Entomol. Soc. Am.">
        <title>Genomic analyses of the southern and eastern yellowjacket wasps (Hymenoptera: Vespidae) reveal evolutionary signatures of social life.</title>
        <authorList>
            <person name="Catto M.A."/>
            <person name="Caine P.B."/>
            <person name="Orr S.E."/>
            <person name="Hunt B.G."/>
            <person name="Goodisman M.A.D."/>
        </authorList>
    </citation>
    <scope>NUCLEOTIDE SEQUENCE [LARGE SCALE GENOMIC DNA]</scope>
    <source>
        <strain evidence="5">232</strain>
        <tissue evidence="5">Head and thorax</tissue>
    </source>
</reference>
<feature type="region of interest" description="Disordered" evidence="2">
    <location>
        <begin position="1430"/>
        <end position="1452"/>
    </location>
</feature>
<feature type="region of interest" description="Disordered" evidence="2">
    <location>
        <begin position="255"/>
        <end position="373"/>
    </location>
</feature>
<feature type="transmembrane region" description="Helical" evidence="3">
    <location>
        <begin position="1656"/>
        <end position="1677"/>
    </location>
</feature>
<gene>
    <name evidence="5" type="ORF">V1477_011148</name>
</gene>
<feature type="compositionally biased region" description="Basic and acidic residues" evidence="2">
    <location>
        <begin position="316"/>
        <end position="334"/>
    </location>
</feature>
<dbReference type="SUPFAM" id="SSF103473">
    <property type="entry name" value="MFS general substrate transporter"/>
    <property type="match status" value="2"/>
</dbReference>
<feature type="compositionally biased region" description="Low complexity" evidence="2">
    <location>
        <begin position="590"/>
        <end position="602"/>
    </location>
</feature>
<accession>A0ABD2C430</accession>
<dbReference type="EMBL" id="JAYRBN010000061">
    <property type="protein sequence ID" value="KAL2739759.1"/>
    <property type="molecule type" value="Genomic_DNA"/>
</dbReference>
<feature type="transmembrane region" description="Helical" evidence="3">
    <location>
        <begin position="877"/>
        <end position="895"/>
    </location>
</feature>
<feature type="transmembrane region" description="Helical" evidence="3">
    <location>
        <begin position="931"/>
        <end position="957"/>
    </location>
</feature>
<dbReference type="GO" id="GO:0016020">
    <property type="term" value="C:membrane"/>
    <property type="evidence" value="ECO:0007669"/>
    <property type="project" value="UniProtKB-SubCell"/>
</dbReference>
<feature type="transmembrane region" description="Helical" evidence="3">
    <location>
        <begin position="1038"/>
        <end position="1054"/>
    </location>
</feature>
<dbReference type="Proteomes" id="UP001607303">
    <property type="component" value="Unassembled WGS sequence"/>
</dbReference>
<evidence type="ECO:0000259" key="4">
    <source>
        <dbReference type="PROSITE" id="PS50850"/>
    </source>
</evidence>
<dbReference type="Gene3D" id="1.20.1250.20">
    <property type="entry name" value="MFS general substrate transporter like domains"/>
    <property type="match status" value="4"/>
</dbReference>
<feature type="transmembrane region" description="Helical" evidence="3">
    <location>
        <begin position="1597"/>
        <end position="1620"/>
    </location>
</feature>
<evidence type="ECO:0000313" key="6">
    <source>
        <dbReference type="Proteomes" id="UP001607303"/>
    </source>
</evidence>
<dbReference type="InterPro" id="IPR011701">
    <property type="entry name" value="MFS"/>
</dbReference>
<feature type="compositionally biased region" description="Polar residues" evidence="2">
    <location>
        <begin position="1335"/>
        <end position="1346"/>
    </location>
</feature>
<feature type="transmembrane region" description="Helical" evidence="3">
    <location>
        <begin position="2076"/>
        <end position="2095"/>
    </location>
</feature>
<feature type="transmembrane region" description="Helical" evidence="3">
    <location>
        <begin position="1539"/>
        <end position="1558"/>
    </location>
</feature>
<feature type="compositionally biased region" description="Polar residues" evidence="2">
    <location>
        <begin position="272"/>
        <end position="289"/>
    </location>
</feature>
<dbReference type="InterPro" id="IPR050327">
    <property type="entry name" value="Proton-linked_MCT"/>
</dbReference>
<protein>
    <recommendedName>
        <fullName evidence="4">Major facilitator superfamily (MFS) profile domain-containing protein</fullName>
    </recommendedName>
</protein>
<name>A0ABD2C430_VESMC</name>
<feature type="transmembrane region" description="Helical" evidence="3">
    <location>
        <begin position="1074"/>
        <end position="1097"/>
    </location>
</feature>
<feature type="transmembrane region" description="Helical" evidence="3">
    <location>
        <begin position="1570"/>
        <end position="1591"/>
    </location>
</feature>
<dbReference type="CDD" id="cd17352">
    <property type="entry name" value="MFS_MCT_SLC16"/>
    <property type="match status" value="2"/>
</dbReference>
<dbReference type="Pfam" id="PF07690">
    <property type="entry name" value="MFS_1"/>
    <property type="match status" value="4"/>
</dbReference>
<feature type="transmembrane region" description="Helical" evidence="3">
    <location>
        <begin position="541"/>
        <end position="560"/>
    </location>
</feature>
<feature type="region of interest" description="Disordered" evidence="2">
    <location>
        <begin position="574"/>
        <end position="614"/>
    </location>
</feature>
<evidence type="ECO:0000256" key="1">
    <source>
        <dbReference type="ARBA" id="ARBA00004141"/>
    </source>
</evidence>
<feature type="transmembrane region" description="Helical" evidence="3">
    <location>
        <begin position="516"/>
        <end position="535"/>
    </location>
</feature>
<comment type="caution">
    <text evidence="5">The sequence shown here is derived from an EMBL/GenBank/DDBJ whole genome shotgun (WGS) entry which is preliminary data.</text>
</comment>
<evidence type="ECO:0000313" key="5">
    <source>
        <dbReference type="EMBL" id="KAL2739759.1"/>
    </source>
</evidence>
<feature type="transmembrane region" description="Helical" evidence="3">
    <location>
        <begin position="453"/>
        <end position="471"/>
    </location>
</feature>
<feature type="transmembrane region" description="Helical" evidence="3">
    <location>
        <begin position="1500"/>
        <end position="1527"/>
    </location>
</feature>
<feature type="transmembrane region" description="Helical" evidence="3">
    <location>
        <begin position="477"/>
        <end position="504"/>
    </location>
</feature>
<feature type="transmembrane region" description="Helical" evidence="3">
    <location>
        <begin position="2107"/>
        <end position="2129"/>
    </location>
</feature>
<feature type="transmembrane region" description="Helical" evidence="3">
    <location>
        <begin position="1975"/>
        <end position="1996"/>
    </location>
</feature>
<feature type="compositionally biased region" description="Polar residues" evidence="2">
    <location>
        <begin position="1430"/>
        <end position="1449"/>
    </location>
</feature>
<evidence type="ECO:0000256" key="2">
    <source>
        <dbReference type="SAM" id="MobiDB-lite"/>
    </source>
</evidence>
<feature type="transmembrane region" description="Helical" evidence="3">
    <location>
        <begin position="385"/>
        <end position="412"/>
    </location>
</feature>
<feature type="region of interest" description="Disordered" evidence="2">
    <location>
        <begin position="139"/>
        <end position="173"/>
    </location>
</feature>
<dbReference type="InterPro" id="IPR036259">
    <property type="entry name" value="MFS_trans_sf"/>
</dbReference>
<feature type="compositionally biased region" description="Low complexity" evidence="2">
    <location>
        <begin position="335"/>
        <end position="345"/>
    </location>
</feature>